<accession>A0ABV2FLC1</accession>
<sequence length="33" mass="3776">MSLENYVGEKGVFALVEVYIRIDSLGKVFRKKS</sequence>
<name>A0ABV2FLC1_9HYPH</name>
<evidence type="ECO:0000313" key="1">
    <source>
        <dbReference type="EMBL" id="MET3559388.1"/>
    </source>
</evidence>
<evidence type="ECO:0000313" key="2">
    <source>
        <dbReference type="Proteomes" id="UP001549112"/>
    </source>
</evidence>
<protein>
    <submittedName>
        <fullName evidence="1">Uncharacterized protein</fullName>
    </submittedName>
</protein>
<organism evidence="1 2">
    <name type="scientific">Bartonella japonica</name>
    <dbReference type="NCBI Taxonomy" id="357761"/>
    <lineage>
        <taxon>Bacteria</taxon>
        <taxon>Pseudomonadati</taxon>
        <taxon>Pseudomonadota</taxon>
        <taxon>Alphaproteobacteria</taxon>
        <taxon>Hyphomicrobiales</taxon>
        <taxon>Bartonellaceae</taxon>
        <taxon>Bartonella</taxon>
    </lineage>
</organism>
<keyword evidence="2" id="KW-1185">Reference proteome</keyword>
<gene>
    <name evidence="1" type="ORF">ABID39_000058</name>
</gene>
<comment type="caution">
    <text evidence="1">The sequence shown here is derived from an EMBL/GenBank/DDBJ whole genome shotgun (WGS) entry which is preliminary data.</text>
</comment>
<dbReference type="Proteomes" id="UP001549112">
    <property type="component" value="Unassembled WGS sequence"/>
</dbReference>
<reference evidence="1 2" key="1">
    <citation type="submission" date="2024-06" db="EMBL/GenBank/DDBJ databases">
        <title>Genomic Encyclopedia of Type Strains, Phase IV (KMG-IV): sequencing the most valuable type-strain genomes for metagenomic binning, comparative biology and taxonomic classification.</title>
        <authorList>
            <person name="Goeker M."/>
        </authorList>
    </citation>
    <scope>NUCLEOTIDE SEQUENCE [LARGE SCALE GENOMIC DNA]</scope>
    <source>
        <strain evidence="1 2">DSM 23650</strain>
    </source>
</reference>
<proteinExistence type="predicted"/>
<dbReference type="EMBL" id="JBEPLT010000001">
    <property type="protein sequence ID" value="MET3559388.1"/>
    <property type="molecule type" value="Genomic_DNA"/>
</dbReference>